<evidence type="ECO:0000256" key="6">
    <source>
        <dbReference type="ARBA" id="ARBA00022982"/>
    </source>
</evidence>
<dbReference type="PANTHER" id="PTHR12964:SF0">
    <property type="entry name" value="NADH DEHYDROGENASE [UBIQUINONE] 1 ALPHA SUBCOMPLEX SUBUNIT 6"/>
    <property type="match status" value="1"/>
</dbReference>
<evidence type="ECO:0000256" key="7">
    <source>
        <dbReference type="ARBA" id="ARBA00023128"/>
    </source>
</evidence>
<evidence type="ECO:0000256" key="5">
    <source>
        <dbReference type="ARBA" id="ARBA00022792"/>
    </source>
</evidence>
<dbReference type="PaxDb" id="4113-PGSC0003DMT400008747"/>
<sequence>MVHMARNMRVPQNSASLAKAKKRTLEFFRMCYRSVPEYVEIYNLYDIVSPSKLGTNSSCRDDPRPHSMGRGSIDASSMAFVGQAVFDSIWPKVGSSSRTLWVVLGGSYPVIWTLNMSIYE</sequence>
<keyword evidence="3" id="KW-0813">Transport</keyword>
<dbReference type="AlphaFoldDB" id="M0ZV06"/>
<proteinExistence type="inferred from homology"/>
<evidence type="ECO:0000256" key="4">
    <source>
        <dbReference type="ARBA" id="ARBA00022660"/>
    </source>
</evidence>
<reference evidence="9" key="2">
    <citation type="submission" date="2015-06" db="UniProtKB">
        <authorList>
            <consortium name="EnsemblPlants"/>
        </authorList>
    </citation>
    <scope>IDENTIFICATION</scope>
    <source>
        <strain evidence="9">DM1-3 516 R44</strain>
    </source>
</reference>
<dbReference type="Proteomes" id="UP000011115">
    <property type="component" value="Unassembled WGS sequence"/>
</dbReference>
<organism evidence="9 10">
    <name type="scientific">Solanum tuberosum</name>
    <name type="common">Potato</name>
    <dbReference type="NCBI Taxonomy" id="4113"/>
    <lineage>
        <taxon>Eukaryota</taxon>
        <taxon>Viridiplantae</taxon>
        <taxon>Streptophyta</taxon>
        <taxon>Embryophyta</taxon>
        <taxon>Tracheophyta</taxon>
        <taxon>Spermatophyta</taxon>
        <taxon>Magnoliopsida</taxon>
        <taxon>eudicotyledons</taxon>
        <taxon>Gunneridae</taxon>
        <taxon>Pentapetalae</taxon>
        <taxon>asterids</taxon>
        <taxon>lamiids</taxon>
        <taxon>Solanales</taxon>
        <taxon>Solanaceae</taxon>
        <taxon>Solanoideae</taxon>
        <taxon>Solaneae</taxon>
        <taxon>Solanum</taxon>
    </lineage>
</organism>
<evidence type="ECO:0000256" key="3">
    <source>
        <dbReference type="ARBA" id="ARBA00022448"/>
    </source>
</evidence>
<accession>M0ZV06</accession>
<dbReference type="InterPro" id="IPR016488">
    <property type="entry name" value="NADH_Ub_cplx-1_asu_su-6"/>
</dbReference>
<keyword evidence="5" id="KW-0999">Mitochondrion inner membrane</keyword>
<keyword evidence="10" id="KW-1185">Reference proteome</keyword>
<reference evidence="10" key="1">
    <citation type="journal article" date="2011" name="Nature">
        <title>Genome sequence and analysis of the tuber crop potato.</title>
        <authorList>
            <consortium name="The Potato Genome Sequencing Consortium"/>
        </authorList>
    </citation>
    <scope>NUCLEOTIDE SEQUENCE [LARGE SCALE GENOMIC DNA]</scope>
    <source>
        <strain evidence="10">cv. DM1-3 516 R44</strain>
    </source>
</reference>
<evidence type="ECO:0000313" key="10">
    <source>
        <dbReference type="Proteomes" id="UP000011115"/>
    </source>
</evidence>
<dbReference type="InParanoid" id="M0ZV06"/>
<dbReference type="PANTHER" id="PTHR12964">
    <property type="entry name" value="NADH-UBIQUINONE OXIDOREDUCTASE B14 SUBUNIT"/>
    <property type="match status" value="1"/>
</dbReference>
<comment type="similarity">
    <text evidence="2">Belongs to the complex I LYR family.</text>
</comment>
<dbReference type="STRING" id="4113.M0ZV06"/>
<name>M0ZV06_SOLTU</name>
<protein>
    <submittedName>
        <fullName evidence="9">NADH ubiquinone oxidoreductase B14 subunit</fullName>
    </submittedName>
</protein>
<evidence type="ECO:0000256" key="8">
    <source>
        <dbReference type="ARBA" id="ARBA00023136"/>
    </source>
</evidence>
<dbReference type="GO" id="GO:0045271">
    <property type="term" value="C:respiratory chain complex I"/>
    <property type="evidence" value="ECO:0000318"/>
    <property type="project" value="GO_Central"/>
</dbReference>
<dbReference type="Gramene" id="PGSC0003DMT400008747">
    <property type="protein sequence ID" value="PGSC0003DMT400008747"/>
    <property type="gene ID" value="PGSC0003DMG400003395"/>
</dbReference>
<evidence type="ECO:0000256" key="1">
    <source>
        <dbReference type="ARBA" id="ARBA00004443"/>
    </source>
</evidence>
<keyword evidence="7" id="KW-0496">Mitochondrion</keyword>
<dbReference type="HOGENOM" id="CLU_2053798_0_0_1"/>
<evidence type="ECO:0000256" key="2">
    <source>
        <dbReference type="ARBA" id="ARBA00009508"/>
    </source>
</evidence>
<keyword evidence="4" id="KW-0679">Respiratory chain</keyword>
<dbReference type="EnsemblPlants" id="PGSC0003DMT400008747">
    <property type="protein sequence ID" value="PGSC0003DMT400008747"/>
    <property type="gene ID" value="PGSC0003DMG400003395"/>
</dbReference>
<keyword evidence="8" id="KW-0472">Membrane</keyword>
<keyword evidence="6" id="KW-0249">Electron transport</keyword>
<evidence type="ECO:0000313" key="9">
    <source>
        <dbReference type="EnsemblPlants" id="PGSC0003DMT400008747"/>
    </source>
</evidence>
<comment type="subcellular location">
    <subcellularLocation>
        <location evidence="1">Mitochondrion inner membrane</location>
        <topology evidence="1">Peripheral membrane protein</topology>
        <orientation evidence="1">Matrix side</orientation>
    </subcellularLocation>
</comment>
<dbReference type="GO" id="GO:0005743">
    <property type="term" value="C:mitochondrial inner membrane"/>
    <property type="evidence" value="ECO:0007669"/>
    <property type="project" value="UniProtKB-SubCell"/>
</dbReference>